<gene>
    <name evidence="1" type="ORF">PCOR1329_LOCUS34083</name>
</gene>
<comment type="caution">
    <text evidence="1">The sequence shown here is derived from an EMBL/GenBank/DDBJ whole genome shotgun (WGS) entry which is preliminary data.</text>
</comment>
<proteinExistence type="predicted"/>
<organism evidence="1 2">
    <name type="scientific">Prorocentrum cordatum</name>
    <dbReference type="NCBI Taxonomy" id="2364126"/>
    <lineage>
        <taxon>Eukaryota</taxon>
        <taxon>Sar</taxon>
        <taxon>Alveolata</taxon>
        <taxon>Dinophyceae</taxon>
        <taxon>Prorocentrales</taxon>
        <taxon>Prorocentraceae</taxon>
        <taxon>Prorocentrum</taxon>
    </lineage>
</organism>
<dbReference type="Proteomes" id="UP001189429">
    <property type="component" value="Unassembled WGS sequence"/>
</dbReference>
<keyword evidence="2" id="KW-1185">Reference proteome</keyword>
<name>A0ABN9SZQ2_9DINO</name>
<reference evidence="1" key="1">
    <citation type="submission" date="2023-10" db="EMBL/GenBank/DDBJ databases">
        <authorList>
            <person name="Chen Y."/>
            <person name="Shah S."/>
            <person name="Dougan E. K."/>
            <person name="Thang M."/>
            <person name="Chan C."/>
        </authorList>
    </citation>
    <scope>NUCLEOTIDE SEQUENCE [LARGE SCALE GENOMIC DNA]</scope>
</reference>
<evidence type="ECO:0000313" key="2">
    <source>
        <dbReference type="Proteomes" id="UP001189429"/>
    </source>
</evidence>
<protein>
    <submittedName>
        <fullName evidence="1">Uncharacterized protein</fullName>
    </submittedName>
</protein>
<accession>A0ABN9SZQ2</accession>
<sequence length="726" mass="79578">MPQHAGDFGVLNVHMALVHVAHQTKVSKLATLDPSELKENLRRLKHAKVPIPEVMQIALTNMSLREVFDKALQTRGGGNSMAEAFVACRPYAVHDDISITSFDPLDPKLIEMEVGDATKLGEFKATFCKDFVSGIVLKDAAYEDVAKELVQQVLPLVEQDLKDGRVPADFSSDFYELTLSLRALHSLLLPQRDDDLAEQVVVLNELEQCAPPESPSRQNEPQSIGMFVSAALLTAPFYQKKAEELRYYDAKDKKHKDEANNLSDEFGAYVNLGVDGLASKFSDVTRHLQLFMDKAPLWKAVMRPGVMDEACEKAKKVPGAVVQGLSHNEFSTDVVSADHLASIRESVTLATKVYVMDDDVQTMATKIDYVIAASNSKARIDVLKQAFNDIDTLPLAEDGVIADDAPYLKLVSACNNMAGIKLPEEVNAYVIKCASTITKHAFKAYCNQIGGDAALGDALSALAVVSSSNQDAKVIKSAAVMCRAAVGFFDRFKDLVSEMPNVGGALQDVSRARSCTRGAVGKANAMAKAVGVFNDFCDDLACKCEHLAFADQFKNMQQRISDSVMVVVGYDEKKLKEAADEIEPCSQGGQDGKPWYADLPDGAALKALQDLANDRLSVQNFNIKDTWEGRGNFASAFKDRDAYVQYAEAVGHRLHDDIIQQVQRVQNNVKVVELEGRAMHLLKTASGKKQLQADMVKLKEKFADVGGFERARALLRGRCEKALAFQ</sequence>
<evidence type="ECO:0000313" key="1">
    <source>
        <dbReference type="EMBL" id="CAK0838052.1"/>
    </source>
</evidence>
<dbReference type="EMBL" id="CAUYUJ010014194">
    <property type="protein sequence ID" value="CAK0838052.1"/>
    <property type="molecule type" value="Genomic_DNA"/>
</dbReference>